<feature type="compositionally biased region" description="Polar residues" evidence="1">
    <location>
        <begin position="32"/>
        <end position="41"/>
    </location>
</feature>
<dbReference type="Gene3D" id="1.20.5.320">
    <property type="entry name" value="6-Phosphogluconate Dehydrogenase, domain 3"/>
    <property type="match status" value="1"/>
</dbReference>
<protein>
    <submittedName>
        <fullName evidence="2">Collagen-like triple helix repeat-containing protein</fullName>
    </submittedName>
</protein>
<keyword evidence="3" id="KW-1185">Reference proteome</keyword>
<dbReference type="Pfam" id="PF01391">
    <property type="entry name" value="Collagen"/>
    <property type="match status" value="1"/>
</dbReference>
<proteinExistence type="predicted"/>
<feature type="region of interest" description="Disordered" evidence="1">
    <location>
        <begin position="23"/>
        <end position="61"/>
    </location>
</feature>
<keyword evidence="2" id="KW-0176">Collagen</keyword>
<gene>
    <name evidence="2" type="primary">ck67</name>
</gene>
<dbReference type="Proteomes" id="UP001224087">
    <property type="component" value="Segment"/>
</dbReference>
<name>A0A6G8MX21_9VIRU</name>
<reference evidence="2" key="1">
    <citation type="submission" date="2019-12" db="EMBL/GenBank/DDBJ databases">
        <title>The DNA Methylation Landscape of Giant Viruses.</title>
        <authorList>
            <person name="Jeudy S."/>
            <person name="Rigou S."/>
            <person name="Alempic J.-M."/>
            <person name="Claverie J.-M."/>
            <person name="Abergel C."/>
            <person name="Legendre M."/>
        </authorList>
    </citation>
    <scope>NUCLEOTIDE SEQUENCE</scope>
    <source>
        <strain evidence="2">P4</strain>
    </source>
</reference>
<feature type="compositionally biased region" description="Polar residues" evidence="1">
    <location>
        <begin position="47"/>
        <end position="56"/>
    </location>
</feature>
<dbReference type="EMBL" id="MN873693">
    <property type="protein sequence ID" value="QIN54192.1"/>
    <property type="molecule type" value="Genomic_DNA"/>
</dbReference>
<accession>A0A6G8MX21</accession>
<dbReference type="InterPro" id="IPR008160">
    <property type="entry name" value="Collagen"/>
</dbReference>
<sequence>MSCANIFSTNNFAGSIRVAQVNSGATGPQGVTGAQGNTGATGRQGVTGAQGNTGATGRQGVTGKHWCNWTARCNWKHWCKV</sequence>
<evidence type="ECO:0000256" key="1">
    <source>
        <dbReference type="SAM" id="MobiDB-lite"/>
    </source>
</evidence>
<evidence type="ECO:0000313" key="3">
    <source>
        <dbReference type="Proteomes" id="UP001224087"/>
    </source>
</evidence>
<evidence type="ECO:0000313" key="2">
    <source>
        <dbReference type="EMBL" id="QIN54192.1"/>
    </source>
</evidence>
<organism evidence="2 3">
    <name type="scientific">Cedratvirus kamchatka</name>
    <dbReference type="NCBI Taxonomy" id="2716914"/>
    <lineage>
        <taxon>Viruses</taxon>
        <taxon>Pithoviruses</taxon>
        <taxon>Orthocedratvirinae</taxon>
        <taxon>Alphacedratvirus</taxon>
        <taxon>Alphacedratvirus rossiense</taxon>
    </lineage>
</organism>